<comment type="caution">
    <text evidence="2">The sequence shown here is derived from an EMBL/GenBank/DDBJ whole genome shotgun (WGS) entry which is preliminary data.</text>
</comment>
<organism evidence="2 3">
    <name type="scientific">Eumeta variegata</name>
    <name type="common">Bagworm moth</name>
    <name type="synonym">Eumeta japonica</name>
    <dbReference type="NCBI Taxonomy" id="151549"/>
    <lineage>
        <taxon>Eukaryota</taxon>
        <taxon>Metazoa</taxon>
        <taxon>Ecdysozoa</taxon>
        <taxon>Arthropoda</taxon>
        <taxon>Hexapoda</taxon>
        <taxon>Insecta</taxon>
        <taxon>Pterygota</taxon>
        <taxon>Neoptera</taxon>
        <taxon>Endopterygota</taxon>
        <taxon>Lepidoptera</taxon>
        <taxon>Glossata</taxon>
        <taxon>Ditrysia</taxon>
        <taxon>Tineoidea</taxon>
        <taxon>Psychidae</taxon>
        <taxon>Oiketicinae</taxon>
        <taxon>Eumeta</taxon>
    </lineage>
</organism>
<dbReference type="AlphaFoldDB" id="A0A4C1TT11"/>
<sequence>MHKTQESEIYNKMKNSEKKIFNERDEKWLLRQVADNPKLSAPKLAEIAEKYLKKKCNPETIRRILRKHGLHGRVALKKPFINPKNRQIRLEFVQEHEKKDFEFWKTVIFADESKFNIFGSDGPSKVLEWKQEKKILYPTLYVNHTQLAALGPHEAQQAFGAP</sequence>
<dbReference type="GO" id="GO:0015074">
    <property type="term" value="P:DNA integration"/>
    <property type="evidence" value="ECO:0007669"/>
    <property type="project" value="InterPro"/>
</dbReference>
<dbReference type="GO" id="GO:0003677">
    <property type="term" value="F:DNA binding"/>
    <property type="evidence" value="ECO:0007669"/>
    <property type="project" value="InterPro"/>
</dbReference>
<name>A0A4C1TT11_EUMVA</name>
<accession>A0A4C1TT11</accession>
<dbReference type="EMBL" id="BGZK01006192">
    <property type="protein sequence ID" value="GBP17038.1"/>
    <property type="molecule type" value="Genomic_DNA"/>
</dbReference>
<dbReference type="Pfam" id="PF01498">
    <property type="entry name" value="HTH_Tnp_Tc3_2"/>
    <property type="match status" value="1"/>
</dbReference>
<reference evidence="2 3" key="1">
    <citation type="journal article" date="2019" name="Commun. Biol.">
        <title>The bagworm genome reveals a unique fibroin gene that provides high tensile strength.</title>
        <authorList>
            <person name="Kono N."/>
            <person name="Nakamura H."/>
            <person name="Ohtoshi R."/>
            <person name="Tomita M."/>
            <person name="Numata K."/>
            <person name="Arakawa K."/>
        </authorList>
    </citation>
    <scope>NUCLEOTIDE SEQUENCE [LARGE SCALE GENOMIC DNA]</scope>
</reference>
<dbReference type="STRING" id="151549.A0A4C1TT11"/>
<evidence type="ECO:0000313" key="3">
    <source>
        <dbReference type="Proteomes" id="UP000299102"/>
    </source>
</evidence>
<keyword evidence="3" id="KW-1185">Reference proteome</keyword>
<proteinExistence type="predicted"/>
<dbReference type="Proteomes" id="UP000299102">
    <property type="component" value="Unassembled WGS sequence"/>
</dbReference>
<feature type="domain" description="Transposase Tc1-like" evidence="1">
    <location>
        <begin position="29"/>
        <end position="96"/>
    </location>
</feature>
<protein>
    <submittedName>
        <fullName evidence="2">Transposable element Tc1 transposase</fullName>
    </submittedName>
</protein>
<dbReference type="GO" id="GO:0006313">
    <property type="term" value="P:DNA transposition"/>
    <property type="evidence" value="ECO:0007669"/>
    <property type="project" value="InterPro"/>
</dbReference>
<evidence type="ECO:0000313" key="2">
    <source>
        <dbReference type="EMBL" id="GBP17038.1"/>
    </source>
</evidence>
<gene>
    <name evidence="2" type="primary">tc1a</name>
    <name evidence="2" type="ORF">EVAR_73031_1</name>
</gene>
<dbReference type="Gene3D" id="3.30.420.10">
    <property type="entry name" value="Ribonuclease H-like superfamily/Ribonuclease H"/>
    <property type="match status" value="1"/>
</dbReference>
<dbReference type="OrthoDB" id="4843387at2759"/>
<evidence type="ECO:0000259" key="1">
    <source>
        <dbReference type="Pfam" id="PF01498"/>
    </source>
</evidence>
<dbReference type="InterPro" id="IPR002492">
    <property type="entry name" value="Transposase_Tc1-like"/>
</dbReference>
<dbReference type="InterPro" id="IPR036397">
    <property type="entry name" value="RNaseH_sf"/>
</dbReference>